<dbReference type="Proteomes" id="UP001235712">
    <property type="component" value="Unassembled WGS sequence"/>
</dbReference>
<dbReference type="PANTHER" id="PTHR38479:SF2">
    <property type="entry name" value="WINGED HELIX DNA-BINDING DOMAIN-CONTAINING PROTEIN"/>
    <property type="match status" value="1"/>
</dbReference>
<dbReference type="EMBL" id="JAUSQZ010000001">
    <property type="protein sequence ID" value="MDP9828790.1"/>
    <property type="molecule type" value="Genomic_DNA"/>
</dbReference>
<evidence type="ECO:0008006" key="3">
    <source>
        <dbReference type="Google" id="ProtNLM"/>
    </source>
</evidence>
<dbReference type="PANTHER" id="PTHR38479">
    <property type="entry name" value="LMO0824 PROTEIN"/>
    <property type="match status" value="1"/>
</dbReference>
<evidence type="ECO:0000313" key="2">
    <source>
        <dbReference type="Proteomes" id="UP001235712"/>
    </source>
</evidence>
<organism evidence="1 2">
    <name type="scientific">Kineosporia succinea</name>
    <dbReference type="NCBI Taxonomy" id="84632"/>
    <lineage>
        <taxon>Bacteria</taxon>
        <taxon>Bacillati</taxon>
        <taxon>Actinomycetota</taxon>
        <taxon>Actinomycetes</taxon>
        <taxon>Kineosporiales</taxon>
        <taxon>Kineosporiaceae</taxon>
        <taxon>Kineosporia</taxon>
    </lineage>
</organism>
<name>A0ABT9P7W0_9ACTN</name>
<gene>
    <name evidence="1" type="ORF">J2S57_004539</name>
</gene>
<accession>A0ABT9P7W0</accession>
<keyword evidence="2" id="KW-1185">Reference proteome</keyword>
<reference evidence="1 2" key="1">
    <citation type="submission" date="2023-07" db="EMBL/GenBank/DDBJ databases">
        <title>Sequencing the genomes of 1000 actinobacteria strains.</title>
        <authorList>
            <person name="Klenk H.-P."/>
        </authorList>
    </citation>
    <scope>NUCLEOTIDE SEQUENCE [LARGE SCALE GENOMIC DNA]</scope>
    <source>
        <strain evidence="1 2">DSM 44388</strain>
    </source>
</reference>
<dbReference type="InterPro" id="IPR009351">
    <property type="entry name" value="AlkZ-like"/>
</dbReference>
<evidence type="ECO:0000313" key="1">
    <source>
        <dbReference type="EMBL" id="MDP9828790.1"/>
    </source>
</evidence>
<dbReference type="RefSeq" id="WP_307246331.1">
    <property type="nucleotide sequence ID" value="NZ_JAUSQZ010000001.1"/>
</dbReference>
<proteinExistence type="predicted"/>
<dbReference type="Pfam" id="PF06224">
    <property type="entry name" value="AlkZ-like"/>
    <property type="match status" value="1"/>
</dbReference>
<comment type="caution">
    <text evidence="1">The sequence shown here is derived from an EMBL/GenBank/DDBJ whole genome shotgun (WGS) entry which is preliminary data.</text>
</comment>
<protein>
    <recommendedName>
        <fullName evidence="3">Winged helix DNA-binding protein</fullName>
    </recommendedName>
</protein>
<sequence>MAAVTVTRDNVLGHRARAQGLTGQDDVAGLLATGVQDTPAGTSVTALAVRRAPRPHATRIVWSWRGAPHVHPEKDLKRIAAATWPVDDADATRRISNPRIKDGARRGIEAFTAAATALREAVTEKLPKGEVSRRVSAAVPDDLNFDCPTCESRHISGGLFQLVGAAAGVEVVTEGRSTFLKPLPAALRGPVPAVATGLDEMIMRYLRVNGPASTAALAAYAGMSATAVKRCLPDGLEEVVTPAGKAWMPAGLVEELASAARPELVRLLPGGDPWLTVRDRELVVPDPVRHKEVYKALSNPGVVLADGDVVATWRAKLARKVLSIEVTAFSPLPAGVRQQVADEARVVASARGADEAAVRFL</sequence>